<feature type="chain" id="PRO_5030801734" evidence="2">
    <location>
        <begin position="30"/>
        <end position="125"/>
    </location>
</feature>
<organism evidence="3 4">
    <name type="scientific">Gluconacetobacter tumulisoli</name>
    <dbReference type="NCBI Taxonomy" id="1286189"/>
    <lineage>
        <taxon>Bacteria</taxon>
        <taxon>Pseudomonadati</taxon>
        <taxon>Pseudomonadota</taxon>
        <taxon>Alphaproteobacteria</taxon>
        <taxon>Acetobacterales</taxon>
        <taxon>Acetobacteraceae</taxon>
        <taxon>Gluconacetobacter</taxon>
    </lineage>
</organism>
<comment type="caution">
    <text evidence="3">The sequence shown here is derived from an EMBL/GenBank/DDBJ whole genome shotgun (WGS) entry which is preliminary data.</text>
</comment>
<feature type="region of interest" description="Disordered" evidence="1">
    <location>
        <begin position="22"/>
        <end position="125"/>
    </location>
</feature>
<feature type="signal peptide" evidence="2">
    <location>
        <begin position="1"/>
        <end position="29"/>
    </location>
</feature>
<sequence>MFRSHPVARLILAGLLAGGATGALQPASAQTSDTSPPAGATPSAPSPAPSPGPGANRSTVQPSERLPTWPNQKREQVSPTPASPGTSRQSLSAEQAKRQAHHTIPGTNTVPGTTGQPRSTTPPQP</sequence>
<keyword evidence="4" id="KW-1185">Reference proteome</keyword>
<feature type="compositionally biased region" description="Low complexity" evidence="1">
    <location>
        <begin position="31"/>
        <end position="43"/>
    </location>
</feature>
<evidence type="ECO:0000313" key="3">
    <source>
        <dbReference type="EMBL" id="MBB2200547.1"/>
    </source>
</evidence>
<evidence type="ECO:0000313" key="4">
    <source>
        <dbReference type="Proteomes" id="UP000578030"/>
    </source>
</evidence>
<dbReference type="Proteomes" id="UP000578030">
    <property type="component" value="Unassembled WGS sequence"/>
</dbReference>
<dbReference type="EMBL" id="JABEQM010000002">
    <property type="protein sequence ID" value="MBB2200547.1"/>
    <property type="molecule type" value="Genomic_DNA"/>
</dbReference>
<keyword evidence="2" id="KW-0732">Signal</keyword>
<proteinExistence type="predicted"/>
<feature type="compositionally biased region" description="Polar residues" evidence="1">
    <location>
        <begin position="105"/>
        <end position="119"/>
    </location>
</feature>
<dbReference type="RefSeq" id="WP_182954272.1">
    <property type="nucleotide sequence ID" value="NZ_JABEQM010000002.1"/>
</dbReference>
<reference evidence="3 4" key="1">
    <citation type="submission" date="2020-04" db="EMBL/GenBank/DDBJ databases">
        <title>Description of novel Gluconacetobacter.</title>
        <authorList>
            <person name="Sombolestani A."/>
        </authorList>
    </citation>
    <scope>NUCLEOTIDE SEQUENCE [LARGE SCALE GENOMIC DNA]</scope>
    <source>
        <strain evidence="3 4">LMG 27802</strain>
    </source>
</reference>
<gene>
    <name evidence="3" type="ORF">HLH28_02960</name>
</gene>
<protein>
    <submittedName>
        <fullName evidence="3">Uncharacterized protein</fullName>
    </submittedName>
</protein>
<name>A0A7W4K540_9PROT</name>
<evidence type="ECO:0000256" key="1">
    <source>
        <dbReference type="SAM" id="MobiDB-lite"/>
    </source>
</evidence>
<feature type="compositionally biased region" description="Polar residues" evidence="1">
    <location>
        <begin position="77"/>
        <end position="93"/>
    </location>
</feature>
<evidence type="ECO:0000256" key="2">
    <source>
        <dbReference type="SAM" id="SignalP"/>
    </source>
</evidence>
<dbReference type="AlphaFoldDB" id="A0A7W4K540"/>
<accession>A0A7W4K540</accession>